<dbReference type="OrthoDB" id="809632at2759"/>
<accession>A0A8H4INS9</accession>
<dbReference type="SUPFAM" id="SSF51735">
    <property type="entry name" value="NAD(P)-binding Rossmann-fold domains"/>
    <property type="match status" value="1"/>
</dbReference>
<dbReference type="PANTHER" id="PTHR43677:SF11">
    <property type="entry name" value="ZINC-CONTAINING ALCOHOL DEHYDROGENASE"/>
    <property type="match status" value="1"/>
</dbReference>
<dbReference type="Proteomes" id="UP000572817">
    <property type="component" value="Unassembled WGS sequence"/>
</dbReference>
<dbReference type="AlphaFoldDB" id="A0A8H4INS9"/>
<reference evidence="1" key="1">
    <citation type="submission" date="2020-04" db="EMBL/GenBank/DDBJ databases">
        <title>Genome Assembly and Annotation of Botryosphaeria dothidea sdau 11-99, a Latent Pathogen of Apple Fruit Ring Rot in China.</title>
        <authorList>
            <person name="Yu C."/>
            <person name="Diao Y."/>
            <person name="Lu Q."/>
            <person name="Zhao J."/>
            <person name="Cui S."/>
            <person name="Peng C."/>
            <person name="He B."/>
            <person name="Liu H."/>
        </authorList>
    </citation>
    <scope>NUCLEOTIDE SEQUENCE [LARGE SCALE GENOMIC DNA]</scope>
    <source>
        <strain evidence="1">Sdau11-99</strain>
    </source>
</reference>
<dbReference type="InterPro" id="IPR051397">
    <property type="entry name" value="Zn-ADH-like_protein"/>
</dbReference>
<dbReference type="EMBL" id="WWBZ02000051">
    <property type="protein sequence ID" value="KAF4304562.1"/>
    <property type="molecule type" value="Genomic_DNA"/>
</dbReference>
<gene>
    <name evidence="1" type="ORF">GTA08_BOTSDO07889</name>
</gene>
<comment type="caution">
    <text evidence="1">The sequence shown here is derived from an EMBL/GenBank/DDBJ whole genome shotgun (WGS) entry which is preliminary data.</text>
</comment>
<keyword evidence="2" id="KW-1185">Reference proteome</keyword>
<sequence>MKQAQVAAWGESPKYVEAPTPALPSADSGQVQVKVLAAGLHSLVRGRASGNHYSAKVLPHIPGADGVGTTPDSKLVYFSTITPTGGSFTEVINVPVASTTPVQDGADPIQVAGLINPVMASWMALHARTTNLPTGFTAVIVGAAGVSGTAAVSVARVFGAGKVVGVARSAAKMSGLGLDATVELQDDATKTDYTAALDADVILDFLYGPPMLALFQGLKPQKPVQYVQIGTVVERKMDFPGDVLRSKDITIRGAGPGAWKMQDFAEQCPAIIGAIASGKIKPHKFQEVKLEDIETAWAQKGGDRMVAIP</sequence>
<name>A0A8H4INS9_9PEZI</name>
<protein>
    <submittedName>
        <fullName evidence="1">Alcohol dehydrogenase superfamily zinc-containing</fullName>
    </submittedName>
</protein>
<proteinExistence type="predicted"/>
<dbReference type="InterPro" id="IPR011032">
    <property type="entry name" value="GroES-like_sf"/>
</dbReference>
<dbReference type="SUPFAM" id="SSF50129">
    <property type="entry name" value="GroES-like"/>
    <property type="match status" value="1"/>
</dbReference>
<evidence type="ECO:0000313" key="1">
    <source>
        <dbReference type="EMBL" id="KAF4304562.1"/>
    </source>
</evidence>
<dbReference type="Gene3D" id="3.90.180.10">
    <property type="entry name" value="Medium-chain alcohol dehydrogenases, catalytic domain"/>
    <property type="match status" value="1"/>
</dbReference>
<dbReference type="GO" id="GO:0016491">
    <property type="term" value="F:oxidoreductase activity"/>
    <property type="evidence" value="ECO:0007669"/>
    <property type="project" value="TreeGrafter"/>
</dbReference>
<organism evidence="1 2">
    <name type="scientific">Botryosphaeria dothidea</name>
    <dbReference type="NCBI Taxonomy" id="55169"/>
    <lineage>
        <taxon>Eukaryota</taxon>
        <taxon>Fungi</taxon>
        <taxon>Dikarya</taxon>
        <taxon>Ascomycota</taxon>
        <taxon>Pezizomycotina</taxon>
        <taxon>Dothideomycetes</taxon>
        <taxon>Dothideomycetes incertae sedis</taxon>
        <taxon>Botryosphaeriales</taxon>
        <taxon>Botryosphaeriaceae</taxon>
        <taxon>Botryosphaeria</taxon>
    </lineage>
</organism>
<dbReference type="Gene3D" id="3.40.50.720">
    <property type="entry name" value="NAD(P)-binding Rossmann-like Domain"/>
    <property type="match status" value="1"/>
</dbReference>
<dbReference type="PANTHER" id="PTHR43677">
    <property type="entry name" value="SHORT-CHAIN DEHYDROGENASE/REDUCTASE"/>
    <property type="match status" value="1"/>
</dbReference>
<evidence type="ECO:0000313" key="2">
    <source>
        <dbReference type="Proteomes" id="UP000572817"/>
    </source>
</evidence>
<dbReference type="InterPro" id="IPR036291">
    <property type="entry name" value="NAD(P)-bd_dom_sf"/>
</dbReference>